<evidence type="ECO:0000313" key="3">
    <source>
        <dbReference type="Proteomes" id="UP000676565"/>
    </source>
</evidence>
<accession>A0ABS5BX62</accession>
<dbReference type="Pfam" id="PF08291">
    <property type="entry name" value="Peptidase_M15_3"/>
    <property type="match status" value="1"/>
</dbReference>
<dbReference type="Proteomes" id="UP000676565">
    <property type="component" value="Unassembled WGS sequence"/>
</dbReference>
<organism evidence="2 3">
    <name type="scientific">Gemmata palustris</name>
    <dbReference type="NCBI Taxonomy" id="2822762"/>
    <lineage>
        <taxon>Bacteria</taxon>
        <taxon>Pseudomonadati</taxon>
        <taxon>Planctomycetota</taxon>
        <taxon>Planctomycetia</taxon>
        <taxon>Gemmatales</taxon>
        <taxon>Gemmataceae</taxon>
        <taxon>Gemmata</taxon>
    </lineage>
</organism>
<evidence type="ECO:0000259" key="1">
    <source>
        <dbReference type="Pfam" id="PF08291"/>
    </source>
</evidence>
<reference evidence="2 3" key="1">
    <citation type="submission" date="2021-04" db="EMBL/GenBank/DDBJ databases">
        <authorList>
            <person name="Ivanova A."/>
        </authorList>
    </citation>
    <scope>NUCLEOTIDE SEQUENCE [LARGE SCALE GENOMIC DNA]</scope>
    <source>
        <strain evidence="2 3">G18</strain>
    </source>
</reference>
<evidence type="ECO:0000313" key="2">
    <source>
        <dbReference type="EMBL" id="MBP3958327.1"/>
    </source>
</evidence>
<dbReference type="InterPro" id="IPR013230">
    <property type="entry name" value="Peptidase_M15A_C"/>
</dbReference>
<dbReference type="InterPro" id="IPR009045">
    <property type="entry name" value="Zn_M74/Hedgehog-like"/>
</dbReference>
<dbReference type="SUPFAM" id="SSF55166">
    <property type="entry name" value="Hedgehog/DD-peptidase"/>
    <property type="match status" value="1"/>
</dbReference>
<dbReference type="Gene3D" id="3.30.1380.10">
    <property type="match status" value="1"/>
</dbReference>
<dbReference type="RefSeq" id="WP_210658202.1">
    <property type="nucleotide sequence ID" value="NZ_JAGKQQ010000001.1"/>
</dbReference>
<sequence>MKHYYPHFRDVPAEIWRWPDFTPAEIACKGTQAIMIDFDALDRLQDARTRAGKPFIINSGYRSEQYNRRIGGAPHSMHLHGRAFDISLCSRSGRMLFTKQELLSVLKSAGFTGFGVHYNSFVHADTGTAREW</sequence>
<keyword evidence="3" id="KW-1185">Reference proteome</keyword>
<comment type="caution">
    <text evidence="2">The sequence shown here is derived from an EMBL/GenBank/DDBJ whole genome shotgun (WGS) entry which is preliminary data.</text>
</comment>
<proteinExistence type="predicted"/>
<name>A0ABS5BX62_9BACT</name>
<dbReference type="EMBL" id="JAGKQQ010000001">
    <property type="protein sequence ID" value="MBP3958327.1"/>
    <property type="molecule type" value="Genomic_DNA"/>
</dbReference>
<gene>
    <name evidence="2" type="ORF">J8F10_24020</name>
</gene>
<feature type="domain" description="Peptidase M15A C-terminal" evidence="1">
    <location>
        <begin position="20"/>
        <end position="125"/>
    </location>
</feature>
<protein>
    <submittedName>
        <fullName evidence="2">DUF882 domain-containing protein</fullName>
    </submittedName>
</protein>